<evidence type="ECO:0000313" key="9">
    <source>
        <dbReference type="Proteomes" id="UP000275846"/>
    </source>
</evidence>
<dbReference type="WBParaSite" id="SSLN_0000487301-mRNA-1">
    <property type="protein sequence ID" value="SSLN_0000487301-mRNA-1"/>
    <property type="gene ID" value="SSLN_0000487301"/>
</dbReference>
<evidence type="ECO:0000256" key="2">
    <source>
        <dbReference type="ARBA" id="ARBA00022695"/>
    </source>
</evidence>
<dbReference type="GO" id="GO:0004519">
    <property type="term" value="F:endonuclease activity"/>
    <property type="evidence" value="ECO:0007669"/>
    <property type="project" value="UniProtKB-KW"/>
</dbReference>
<keyword evidence="5" id="KW-0378">Hydrolase</keyword>
<dbReference type="GO" id="GO:0016787">
    <property type="term" value="F:hydrolase activity"/>
    <property type="evidence" value="ECO:0007669"/>
    <property type="project" value="UniProtKB-KW"/>
</dbReference>
<feature type="domain" description="Reverse transcriptase RNase H-like" evidence="7">
    <location>
        <begin position="45"/>
        <end position="132"/>
    </location>
</feature>
<organism evidence="10">
    <name type="scientific">Schistocephalus solidus</name>
    <name type="common">Tapeworm</name>
    <dbReference type="NCBI Taxonomy" id="70667"/>
    <lineage>
        <taxon>Eukaryota</taxon>
        <taxon>Metazoa</taxon>
        <taxon>Spiralia</taxon>
        <taxon>Lophotrochozoa</taxon>
        <taxon>Platyhelminthes</taxon>
        <taxon>Cestoda</taxon>
        <taxon>Eucestoda</taxon>
        <taxon>Diphyllobothriidea</taxon>
        <taxon>Diphyllobothriidae</taxon>
        <taxon>Schistocephalus</taxon>
    </lineage>
</organism>
<dbReference type="SUPFAM" id="SSF56672">
    <property type="entry name" value="DNA/RNA polymerases"/>
    <property type="match status" value="1"/>
</dbReference>
<dbReference type="InterPro" id="IPR041373">
    <property type="entry name" value="RT_RNaseH"/>
</dbReference>
<gene>
    <name evidence="8" type="ORF">SSLN_LOCUS4718</name>
</gene>
<keyword evidence="9" id="KW-1185">Reference proteome</keyword>
<evidence type="ECO:0000256" key="6">
    <source>
        <dbReference type="ARBA" id="ARBA00022918"/>
    </source>
</evidence>
<keyword evidence="3" id="KW-0540">Nuclease</keyword>
<dbReference type="EMBL" id="UYSU01032972">
    <property type="protein sequence ID" value="VDL91103.1"/>
    <property type="molecule type" value="Genomic_DNA"/>
</dbReference>
<reference evidence="10" key="1">
    <citation type="submission" date="2016-06" db="UniProtKB">
        <authorList>
            <consortium name="WormBaseParasite"/>
        </authorList>
    </citation>
    <scope>IDENTIFICATION</scope>
</reference>
<dbReference type="Pfam" id="PF17917">
    <property type="entry name" value="RT_RNaseH"/>
    <property type="match status" value="1"/>
</dbReference>
<dbReference type="Proteomes" id="UP000275846">
    <property type="component" value="Unassembled WGS sequence"/>
</dbReference>
<proteinExistence type="predicted"/>
<accession>A0A183SKH0</accession>
<evidence type="ECO:0000256" key="1">
    <source>
        <dbReference type="ARBA" id="ARBA00022679"/>
    </source>
</evidence>
<keyword evidence="6" id="KW-0695">RNA-directed DNA polymerase</keyword>
<name>A0A183SKH0_SCHSO</name>
<keyword evidence="1" id="KW-0808">Transferase</keyword>
<protein>
    <submittedName>
        <fullName evidence="10">RT_RNaseH domain-containing protein</fullName>
    </submittedName>
</protein>
<evidence type="ECO:0000256" key="5">
    <source>
        <dbReference type="ARBA" id="ARBA00022801"/>
    </source>
</evidence>
<dbReference type="STRING" id="70667.A0A183SKH0"/>
<evidence type="ECO:0000313" key="8">
    <source>
        <dbReference type="EMBL" id="VDL91103.1"/>
    </source>
</evidence>
<evidence type="ECO:0000259" key="7">
    <source>
        <dbReference type="Pfam" id="PF17917"/>
    </source>
</evidence>
<dbReference type="AlphaFoldDB" id="A0A183SKH0"/>
<dbReference type="InterPro" id="IPR043502">
    <property type="entry name" value="DNA/RNA_pol_sf"/>
</dbReference>
<keyword evidence="4" id="KW-0255">Endonuclease</keyword>
<dbReference type="OrthoDB" id="6254850at2759"/>
<sequence>MVSFPHLSLPSCADLMLPLTNMLSSPKALTAFEEIKAFLVNASYPRRSLSLMVDVSTLTVNTVLHQHSVSSTLPLAFSEKLLPTWTLCSTFGSELFAIYLAVKNSRYPAEDRDFTISTTRKPLKFTLRFHSDKDNQSESASRRLHGLFHPRIRASQKLLAETFLWLCMNNGVKVWRHLRFSPNTSPSAWCSHVHLDVIDPLPPFNGYIQLLSCIALYTRWTEPIPLPNVEVNMSVKVFHSLWVVLFCA</sequence>
<evidence type="ECO:0000313" key="10">
    <source>
        <dbReference type="WBParaSite" id="SSLN_0000487301-mRNA-1"/>
    </source>
</evidence>
<keyword evidence="2" id="KW-0548">Nucleotidyltransferase</keyword>
<dbReference type="GO" id="GO:0003964">
    <property type="term" value="F:RNA-directed DNA polymerase activity"/>
    <property type="evidence" value="ECO:0007669"/>
    <property type="project" value="UniProtKB-KW"/>
</dbReference>
<evidence type="ECO:0000256" key="3">
    <source>
        <dbReference type="ARBA" id="ARBA00022722"/>
    </source>
</evidence>
<evidence type="ECO:0000256" key="4">
    <source>
        <dbReference type="ARBA" id="ARBA00022759"/>
    </source>
</evidence>
<reference evidence="8 9" key="2">
    <citation type="submission" date="2018-11" db="EMBL/GenBank/DDBJ databases">
        <authorList>
            <consortium name="Pathogen Informatics"/>
        </authorList>
    </citation>
    <scope>NUCLEOTIDE SEQUENCE [LARGE SCALE GENOMIC DNA]</scope>
    <source>
        <strain evidence="8 9">NST_G2</strain>
    </source>
</reference>